<dbReference type="AlphaFoldDB" id="W7XJT4"/>
<dbReference type="RefSeq" id="XP_012651535.1">
    <property type="nucleotide sequence ID" value="XM_012796081.1"/>
</dbReference>
<dbReference type="InParanoid" id="W7XJT4"/>
<reference evidence="2" key="1">
    <citation type="journal article" date="2006" name="PLoS Biol.">
        <title>Macronuclear genome sequence of the ciliate Tetrahymena thermophila, a model eukaryote.</title>
        <authorList>
            <person name="Eisen J.A."/>
            <person name="Coyne R.S."/>
            <person name="Wu M."/>
            <person name="Wu D."/>
            <person name="Thiagarajan M."/>
            <person name="Wortman J.R."/>
            <person name="Badger J.H."/>
            <person name="Ren Q."/>
            <person name="Amedeo P."/>
            <person name="Jones K.M."/>
            <person name="Tallon L.J."/>
            <person name="Delcher A.L."/>
            <person name="Salzberg S.L."/>
            <person name="Silva J.C."/>
            <person name="Haas B.J."/>
            <person name="Majoros W.H."/>
            <person name="Farzad M."/>
            <person name="Carlton J.M."/>
            <person name="Smith R.K. Jr."/>
            <person name="Garg J."/>
            <person name="Pearlman R.E."/>
            <person name="Karrer K.M."/>
            <person name="Sun L."/>
            <person name="Manning G."/>
            <person name="Elde N.C."/>
            <person name="Turkewitz A.P."/>
            <person name="Asai D.J."/>
            <person name="Wilkes D.E."/>
            <person name="Wang Y."/>
            <person name="Cai H."/>
            <person name="Collins K."/>
            <person name="Stewart B.A."/>
            <person name="Lee S.R."/>
            <person name="Wilamowska K."/>
            <person name="Weinberg Z."/>
            <person name="Ruzzo W.L."/>
            <person name="Wloga D."/>
            <person name="Gaertig J."/>
            <person name="Frankel J."/>
            <person name="Tsao C.-C."/>
            <person name="Gorovsky M.A."/>
            <person name="Keeling P.J."/>
            <person name="Waller R.F."/>
            <person name="Patron N.J."/>
            <person name="Cherry J.M."/>
            <person name="Stover N.A."/>
            <person name="Krieger C.J."/>
            <person name="del Toro C."/>
            <person name="Ryder H.F."/>
            <person name="Williamson S.C."/>
            <person name="Barbeau R.A."/>
            <person name="Hamilton E.P."/>
            <person name="Orias E."/>
        </authorList>
    </citation>
    <scope>NUCLEOTIDE SEQUENCE [LARGE SCALE GENOMIC DNA]</scope>
    <source>
        <strain evidence="2">SB210</strain>
    </source>
</reference>
<dbReference type="Proteomes" id="UP000009168">
    <property type="component" value="Unassembled WGS sequence"/>
</dbReference>
<proteinExistence type="predicted"/>
<name>W7XJT4_TETTS</name>
<dbReference type="KEGG" id="tet:TTHERM_001389214"/>
<organism evidence="1 2">
    <name type="scientific">Tetrahymena thermophila (strain SB210)</name>
    <dbReference type="NCBI Taxonomy" id="312017"/>
    <lineage>
        <taxon>Eukaryota</taxon>
        <taxon>Sar</taxon>
        <taxon>Alveolata</taxon>
        <taxon>Ciliophora</taxon>
        <taxon>Intramacronucleata</taxon>
        <taxon>Oligohymenophorea</taxon>
        <taxon>Hymenostomatida</taxon>
        <taxon>Tetrahymenina</taxon>
        <taxon>Tetrahymenidae</taxon>
        <taxon>Tetrahymena</taxon>
    </lineage>
</organism>
<sequence length="316" mass="37154">MELLNQHLLNSKNGKLYLKGIQNLIQYDILTGFSQILYNFGQNISYFIIKVYDDFIIAQIENMIYLINIYITENIVKQLDFYINSFDFIKNDNVVQANGPNSFVILDTKLNIIQQIFKYSNQYDLTCSNFKLQIACINGFLSDDEGFILIYHKVSKFTQYIQLGYGTADYQGYFDQEFENIYIFNIVNYNTKIYSSSGVLKQTFEKINNVCKVFTQKMLCESENNSLLIIDRLNLVIENQIKHIRYKSFQSIEFIQSLNYLVFLQKDNIQQVSVYDITAKKEINQIIIMKQTLTNNNFINQFQSDQILSNYLSQNI</sequence>
<evidence type="ECO:0000313" key="2">
    <source>
        <dbReference type="Proteomes" id="UP000009168"/>
    </source>
</evidence>
<gene>
    <name evidence="1" type="ORF">TTHERM_001389214</name>
</gene>
<dbReference type="EMBL" id="GG662814">
    <property type="protein sequence ID" value="EWS75926.1"/>
    <property type="molecule type" value="Genomic_DNA"/>
</dbReference>
<protein>
    <submittedName>
        <fullName evidence="1">Uncharacterized protein</fullName>
    </submittedName>
</protein>
<dbReference type="GeneID" id="24442274"/>
<evidence type="ECO:0000313" key="1">
    <source>
        <dbReference type="EMBL" id="EWS75926.1"/>
    </source>
</evidence>
<keyword evidence="2" id="KW-1185">Reference proteome</keyword>
<accession>W7XJT4</accession>